<dbReference type="Proteomes" id="UP000028990">
    <property type="component" value="Unassembled WGS sequence"/>
</dbReference>
<keyword evidence="3" id="KW-1185">Reference proteome</keyword>
<dbReference type="GO" id="GO:0005886">
    <property type="term" value="C:plasma membrane"/>
    <property type="evidence" value="ECO:0007669"/>
    <property type="project" value="TreeGrafter"/>
</dbReference>
<evidence type="ECO:0000313" key="2">
    <source>
        <dbReference type="EMBL" id="KFO23676.1"/>
    </source>
</evidence>
<dbReference type="PANTHER" id="PTHR11819:SF112">
    <property type="entry name" value="GLUCOSE SENSOR PROTEIN SLC5A4-RELATED"/>
    <property type="match status" value="1"/>
</dbReference>
<reference evidence="2 3" key="1">
    <citation type="submission" date="2013-11" db="EMBL/GenBank/DDBJ databases">
        <title>The Damaraland mole rat (Fukomys damarensis) genome and evolution of African mole rats.</title>
        <authorList>
            <person name="Gladyshev V.N."/>
            <person name="Fang X."/>
        </authorList>
    </citation>
    <scope>NUCLEOTIDE SEQUENCE [LARGE SCALE GENOMIC DNA]</scope>
    <source>
        <tissue evidence="2">Liver</tissue>
    </source>
</reference>
<sequence>MDTASCIDVSTVNSHVRNEEEKQKGAFWGLVVGLLTGLIRLITEFAYGTGSCVTPSNCPKIICGVHYLYFAIILFCVSTLVIVGVSLLTKPIPDVHLHRLCWALWNSTEERIDLNAEEKWQEEIDIVEEDLPVQSRGCLKKAYDVFCGFQKSGPKLTKEEEEALRKKLTDTSEMPFWRNVVNISAILLLTVAVFVFAYFA</sequence>
<dbReference type="EMBL" id="KN123755">
    <property type="protein sequence ID" value="KFO23676.1"/>
    <property type="molecule type" value="Genomic_DNA"/>
</dbReference>
<dbReference type="eggNOG" id="KOG2349">
    <property type="taxonomic scope" value="Eukaryota"/>
</dbReference>
<keyword evidence="1" id="KW-0472">Membrane</keyword>
<evidence type="ECO:0000313" key="3">
    <source>
        <dbReference type="Proteomes" id="UP000028990"/>
    </source>
</evidence>
<protein>
    <submittedName>
        <fullName evidence="2">Low affinity sodium-glucose cotransporter</fullName>
    </submittedName>
</protein>
<dbReference type="InterPro" id="IPR038377">
    <property type="entry name" value="Na/Glc_symporter_sf"/>
</dbReference>
<gene>
    <name evidence="2" type="ORF">H920_14880</name>
</gene>
<feature type="transmembrane region" description="Helical" evidence="1">
    <location>
        <begin position="176"/>
        <end position="199"/>
    </location>
</feature>
<keyword evidence="1" id="KW-0812">Transmembrane</keyword>
<accession>A0A091DLK6</accession>
<dbReference type="Gene3D" id="1.20.1730.10">
    <property type="entry name" value="Sodium/glucose cotransporter"/>
    <property type="match status" value="1"/>
</dbReference>
<dbReference type="PANTHER" id="PTHR11819">
    <property type="entry name" value="SOLUTE CARRIER FAMILY 5"/>
    <property type="match status" value="1"/>
</dbReference>
<feature type="transmembrane region" description="Helical" evidence="1">
    <location>
        <begin position="27"/>
        <end position="47"/>
    </location>
</feature>
<proteinExistence type="predicted"/>
<keyword evidence="1" id="KW-1133">Transmembrane helix</keyword>
<dbReference type="GO" id="GO:0005412">
    <property type="term" value="F:D-glucose:sodium symporter activity"/>
    <property type="evidence" value="ECO:0007669"/>
    <property type="project" value="TreeGrafter"/>
</dbReference>
<feature type="transmembrane region" description="Helical" evidence="1">
    <location>
        <begin position="67"/>
        <end position="89"/>
    </location>
</feature>
<evidence type="ECO:0000256" key="1">
    <source>
        <dbReference type="SAM" id="Phobius"/>
    </source>
</evidence>
<name>A0A091DLK6_FUKDA</name>
<dbReference type="AlphaFoldDB" id="A0A091DLK6"/>
<organism evidence="2 3">
    <name type="scientific">Fukomys damarensis</name>
    <name type="common">Damaraland mole rat</name>
    <name type="synonym">Cryptomys damarensis</name>
    <dbReference type="NCBI Taxonomy" id="885580"/>
    <lineage>
        <taxon>Eukaryota</taxon>
        <taxon>Metazoa</taxon>
        <taxon>Chordata</taxon>
        <taxon>Craniata</taxon>
        <taxon>Vertebrata</taxon>
        <taxon>Euteleostomi</taxon>
        <taxon>Mammalia</taxon>
        <taxon>Eutheria</taxon>
        <taxon>Euarchontoglires</taxon>
        <taxon>Glires</taxon>
        <taxon>Rodentia</taxon>
        <taxon>Hystricomorpha</taxon>
        <taxon>Bathyergidae</taxon>
        <taxon>Fukomys</taxon>
    </lineage>
</organism>